<feature type="coiled-coil region" evidence="1">
    <location>
        <begin position="432"/>
        <end position="459"/>
    </location>
</feature>
<accession>A0A6L2LCM2</accession>
<keyword evidence="1" id="KW-0175">Coiled coil</keyword>
<evidence type="ECO:0000256" key="1">
    <source>
        <dbReference type="SAM" id="Coils"/>
    </source>
</evidence>
<sequence>MSAITDVKCVLTQKALDALCNKFHISEKVLPVLPNQNDTMHEKPAGKIELYTRFPTLKFCAVFMGSYQLLEIDIFSFIHTPDPTKVKIVERERNEGELLLLETTIGRIVAPDRAESELDASVERLFDEGDTVVEDVAPMQPKRQGKRKCMIVDAGGASHPSKKLKEDHGTSSGTSVSGKSRSALKRLLAGVVLNAEVEVAAMPTLPFMTTSISSTPKREGGDHTDSAAGPNLYVIRAPSRFVISSDSSHYSGTNVAEAKVDSLVRSSVSIMTTVTTITSTVDPALVSKKKLVKPSLFCVDSSSAGGTDPTTGVFSNLTGSDFLVGDIRTMVDEFAPPKFFASVRGMEHDQLFTEFNVRAARQMSLSAEVRMHVEYNVKEKRRLKSVAERKVELLKVGEGEIENFKAQLLLREAEATEAIRLRAQASNFEVVEKSFRDEMNALKERNTILEKERNALDVKVTKLKASAVGKEHELTDLNALITFVHELDISSSGLQEKVTVYENCMDQLEKFQDNRMKVVNDKFNKLYTDFVEMALHLEEKFYPHLLTIVSGRRWLLTHGMKLAIVKCLNSPEYLSALGVAIGKAIEKGMQDGLSIGIVHGNEGRVLTDVAAHNPSAKVDYTSALQQLRNVNFSLLADLKSNKDASVETVIDILLLEGPLAENLGLNELQPNVDQLMVLIHRSPDKGNIANQISALRDVFVPLAEPFSATVLTGTEGTSDTAPATANTNTALSITFASASSIASIFVDDYKVVGTEHQAVFDENDASFPNVDDAELNIPQ</sequence>
<feature type="compositionally biased region" description="Low complexity" evidence="2">
    <location>
        <begin position="170"/>
        <end position="179"/>
    </location>
</feature>
<evidence type="ECO:0000313" key="3">
    <source>
        <dbReference type="EMBL" id="GEU59428.1"/>
    </source>
</evidence>
<reference evidence="3" key="1">
    <citation type="journal article" date="2019" name="Sci. Rep.">
        <title>Draft genome of Tanacetum cinerariifolium, the natural source of mosquito coil.</title>
        <authorList>
            <person name="Yamashiro T."/>
            <person name="Shiraishi A."/>
            <person name="Satake H."/>
            <person name="Nakayama K."/>
        </authorList>
    </citation>
    <scope>NUCLEOTIDE SEQUENCE</scope>
</reference>
<comment type="caution">
    <text evidence="3">The sequence shown here is derived from an EMBL/GenBank/DDBJ whole genome shotgun (WGS) entry which is preliminary data.</text>
</comment>
<evidence type="ECO:0000256" key="2">
    <source>
        <dbReference type="SAM" id="MobiDB-lite"/>
    </source>
</evidence>
<dbReference type="EMBL" id="BKCJ010004170">
    <property type="protein sequence ID" value="GEU59428.1"/>
    <property type="molecule type" value="Genomic_DNA"/>
</dbReference>
<dbReference type="AlphaFoldDB" id="A0A6L2LCM2"/>
<name>A0A6L2LCM2_TANCI</name>
<organism evidence="3">
    <name type="scientific">Tanacetum cinerariifolium</name>
    <name type="common">Dalmatian daisy</name>
    <name type="synonym">Chrysanthemum cinerariifolium</name>
    <dbReference type="NCBI Taxonomy" id="118510"/>
    <lineage>
        <taxon>Eukaryota</taxon>
        <taxon>Viridiplantae</taxon>
        <taxon>Streptophyta</taxon>
        <taxon>Embryophyta</taxon>
        <taxon>Tracheophyta</taxon>
        <taxon>Spermatophyta</taxon>
        <taxon>Magnoliopsida</taxon>
        <taxon>eudicotyledons</taxon>
        <taxon>Gunneridae</taxon>
        <taxon>Pentapetalae</taxon>
        <taxon>asterids</taxon>
        <taxon>campanulids</taxon>
        <taxon>Asterales</taxon>
        <taxon>Asteraceae</taxon>
        <taxon>Asteroideae</taxon>
        <taxon>Anthemideae</taxon>
        <taxon>Anthemidinae</taxon>
        <taxon>Tanacetum</taxon>
    </lineage>
</organism>
<proteinExistence type="predicted"/>
<gene>
    <name evidence="3" type="ORF">Tci_031406</name>
</gene>
<protein>
    <submittedName>
        <fullName evidence="3">Transposase (Putative), gypsy type</fullName>
    </submittedName>
</protein>
<feature type="region of interest" description="Disordered" evidence="2">
    <location>
        <begin position="156"/>
        <end position="179"/>
    </location>
</feature>